<proteinExistence type="predicted"/>
<evidence type="ECO:0000259" key="5">
    <source>
        <dbReference type="PROSITE" id="PS51898"/>
    </source>
</evidence>
<gene>
    <name evidence="7" type="ORF">JOF56_003059</name>
</gene>
<evidence type="ECO:0000256" key="1">
    <source>
        <dbReference type="ARBA" id="ARBA00022908"/>
    </source>
</evidence>
<dbReference type="InterPro" id="IPR044068">
    <property type="entry name" value="CB"/>
</dbReference>
<dbReference type="InterPro" id="IPR002104">
    <property type="entry name" value="Integrase_catalytic"/>
</dbReference>
<dbReference type="InterPro" id="IPR004107">
    <property type="entry name" value="Integrase_SAM-like_N"/>
</dbReference>
<dbReference type="PROSITE" id="PS51900">
    <property type="entry name" value="CB"/>
    <property type="match status" value="1"/>
</dbReference>
<dbReference type="Gene3D" id="1.10.150.130">
    <property type="match status" value="1"/>
</dbReference>
<dbReference type="Pfam" id="PF14659">
    <property type="entry name" value="Phage_int_SAM_3"/>
    <property type="match status" value="1"/>
</dbReference>
<dbReference type="InterPro" id="IPR010998">
    <property type="entry name" value="Integrase_recombinase_N"/>
</dbReference>
<dbReference type="PANTHER" id="PTHR30349:SF91">
    <property type="entry name" value="INTA PROTEIN"/>
    <property type="match status" value="1"/>
</dbReference>
<dbReference type="PROSITE" id="PS51898">
    <property type="entry name" value="TYR_RECOMBINASE"/>
    <property type="match status" value="1"/>
</dbReference>
<evidence type="ECO:0000313" key="7">
    <source>
        <dbReference type="EMBL" id="MBP2322674.1"/>
    </source>
</evidence>
<evidence type="ECO:0000256" key="4">
    <source>
        <dbReference type="PROSITE-ProRule" id="PRU01248"/>
    </source>
</evidence>
<dbReference type="InterPro" id="IPR011010">
    <property type="entry name" value="DNA_brk_join_enz"/>
</dbReference>
<feature type="domain" description="Tyr recombinase" evidence="5">
    <location>
        <begin position="172"/>
        <end position="364"/>
    </location>
</feature>
<sequence>MARRNSNGEGSIYRRKDGRWEGVVYVLTTSGVRKRKSLYGKTRTEVHAKLTELKAKQQQGIQVAAKNWRVGEYLDYWLEEVVKKEKKPKTHEQYELVIRRHLKPGIGHHYLTSLGVRTVQAFLNQQTDQGYSARRIETIKTTLSSALTSAMREELVGRNVARLVVPPKYKPDKIIPWTIDEAQRFWEVAKNHRLAPAWTLALFYGSRRGEVLGLRWQDIDQANGTFQYRQQLQRVGRQLLTVSLKTESSERELPMLSVLREGLSRLAEEWKYRRPSEHDLVFTTGKGTPIEPRNFSEHAFRRLCKQARVRVTRFHDTRHCQASMLEYLGVSPKVAQAILGHSSVVTTQQIYQHINIGQKREALRLVEQSLQEPKTAQAEEPEQLVNVFDGNGCRQVSRQSRSLNGFFRKSYLEGPLGLEPRTPCLKDRKIQPCTALDKRLTTVKATMHARTITWMLGCVAVNLAVRN</sequence>
<keyword evidence="1" id="KW-0229">DNA integration</keyword>
<dbReference type="PANTHER" id="PTHR30349">
    <property type="entry name" value="PHAGE INTEGRASE-RELATED"/>
    <property type="match status" value="1"/>
</dbReference>
<organism evidence="7 8">
    <name type="scientific">Kibdelosporangium banguiense</name>
    <dbReference type="NCBI Taxonomy" id="1365924"/>
    <lineage>
        <taxon>Bacteria</taxon>
        <taxon>Bacillati</taxon>
        <taxon>Actinomycetota</taxon>
        <taxon>Actinomycetes</taxon>
        <taxon>Pseudonocardiales</taxon>
        <taxon>Pseudonocardiaceae</taxon>
        <taxon>Kibdelosporangium</taxon>
    </lineage>
</organism>
<dbReference type="InterPro" id="IPR013762">
    <property type="entry name" value="Integrase-like_cat_sf"/>
</dbReference>
<evidence type="ECO:0000256" key="2">
    <source>
        <dbReference type="ARBA" id="ARBA00023125"/>
    </source>
</evidence>
<dbReference type="SUPFAM" id="SSF56349">
    <property type="entry name" value="DNA breaking-rejoining enzymes"/>
    <property type="match status" value="1"/>
</dbReference>
<keyword evidence="3" id="KW-0233">DNA recombination</keyword>
<keyword evidence="8" id="KW-1185">Reference proteome</keyword>
<accession>A0ABS4TFA7</accession>
<dbReference type="Pfam" id="PF00589">
    <property type="entry name" value="Phage_integrase"/>
    <property type="match status" value="1"/>
</dbReference>
<dbReference type="Proteomes" id="UP001519332">
    <property type="component" value="Unassembled WGS sequence"/>
</dbReference>
<dbReference type="EMBL" id="JAGINW010000001">
    <property type="protein sequence ID" value="MBP2322674.1"/>
    <property type="molecule type" value="Genomic_DNA"/>
</dbReference>
<feature type="domain" description="Core-binding (CB)" evidence="6">
    <location>
        <begin position="68"/>
        <end position="151"/>
    </location>
</feature>
<dbReference type="Gene3D" id="1.10.443.10">
    <property type="entry name" value="Intergrase catalytic core"/>
    <property type="match status" value="1"/>
</dbReference>
<dbReference type="InterPro" id="IPR050090">
    <property type="entry name" value="Tyrosine_recombinase_XerCD"/>
</dbReference>
<evidence type="ECO:0000313" key="8">
    <source>
        <dbReference type="Proteomes" id="UP001519332"/>
    </source>
</evidence>
<keyword evidence="2 4" id="KW-0238">DNA-binding</keyword>
<protein>
    <submittedName>
        <fullName evidence="7">Integrase</fullName>
    </submittedName>
</protein>
<dbReference type="RefSeq" id="WP_209638293.1">
    <property type="nucleotide sequence ID" value="NZ_JAGINW010000001.1"/>
</dbReference>
<comment type="caution">
    <text evidence="7">The sequence shown here is derived from an EMBL/GenBank/DDBJ whole genome shotgun (WGS) entry which is preliminary data.</text>
</comment>
<reference evidence="7 8" key="1">
    <citation type="submission" date="2021-03" db="EMBL/GenBank/DDBJ databases">
        <title>Sequencing the genomes of 1000 actinobacteria strains.</title>
        <authorList>
            <person name="Klenk H.-P."/>
        </authorList>
    </citation>
    <scope>NUCLEOTIDE SEQUENCE [LARGE SCALE GENOMIC DNA]</scope>
    <source>
        <strain evidence="7 8">DSM 46670</strain>
    </source>
</reference>
<evidence type="ECO:0000259" key="6">
    <source>
        <dbReference type="PROSITE" id="PS51900"/>
    </source>
</evidence>
<dbReference type="CDD" id="cd01189">
    <property type="entry name" value="INT_ICEBs1_C_like"/>
    <property type="match status" value="1"/>
</dbReference>
<name>A0ABS4TFA7_9PSEU</name>
<evidence type="ECO:0000256" key="3">
    <source>
        <dbReference type="ARBA" id="ARBA00023172"/>
    </source>
</evidence>